<comment type="caution">
    <text evidence="4">The sequence shown here is derived from an EMBL/GenBank/DDBJ whole genome shotgun (WGS) entry which is preliminary data.</text>
</comment>
<dbReference type="AlphaFoldDB" id="A0AAN9YFB1"/>
<proteinExistence type="predicted"/>
<keyword evidence="3" id="KW-0732">Signal</keyword>
<feature type="disulfide bond" evidence="2">
    <location>
        <begin position="110"/>
        <end position="192"/>
    </location>
</feature>
<gene>
    <name evidence="4" type="ORF">SLS53_004565</name>
</gene>
<dbReference type="SUPFAM" id="SSF49899">
    <property type="entry name" value="Concanavalin A-like lectins/glucanases"/>
    <property type="match status" value="1"/>
</dbReference>
<feature type="active site" description="Proton acceptor" evidence="1">
    <location>
        <position position="201"/>
    </location>
</feature>
<evidence type="ECO:0000256" key="1">
    <source>
        <dbReference type="PIRSR" id="PIRSR600250-50"/>
    </source>
</evidence>
<feature type="signal peptide" evidence="3">
    <location>
        <begin position="1"/>
        <end position="15"/>
    </location>
</feature>
<dbReference type="GO" id="GO:0070007">
    <property type="term" value="F:glutamic-type endopeptidase activity"/>
    <property type="evidence" value="ECO:0007669"/>
    <property type="project" value="InterPro"/>
</dbReference>
<feature type="disulfide bond" evidence="2">
    <location>
        <begin position="98"/>
        <end position="122"/>
    </location>
</feature>
<dbReference type="Proteomes" id="UP001320245">
    <property type="component" value="Unassembled WGS sequence"/>
</dbReference>
<dbReference type="InterPro" id="IPR013320">
    <property type="entry name" value="ConA-like_dom_sf"/>
</dbReference>
<evidence type="ECO:0000313" key="5">
    <source>
        <dbReference type="Proteomes" id="UP001320245"/>
    </source>
</evidence>
<keyword evidence="5" id="KW-1185">Reference proteome</keyword>
<reference evidence="4 5" key="1">
    <citation type="journal article" date="2023" name="PLoS ONE">
        <title>Cytospora paraplurivora sp. nov. isolated from orchards with fruit tree decline syndrome in Ontario, Canada.</title>
        <authorList>
            <person name="Ilyukhin E."/>
            <person name="Nguyen H.D.T."/>
            <person name="Castle A.J."/>
            <person name="Ellouze W."/>
        </authorList>
    </citation>
    <scope>NUCLEOTIDE SEQUENCE [LARGE SCALE GENOMIC DNA]</scope>
    <source>
        <strain evidence="4 5">FDS-564</strain>
    </source>
</reference>
<dbReference type="PANTHER" id="PTHR37536">
    <property type="entry name" value="PUTATIVE (AFU_ORTHOLOGUE AFUA_3G02970)-RELATED"/>
    <property type="match status" value="1"/>
</dbReference>
<organism evidence="4 5">
    <name type="scientific">Cytospora paraplurivora</name>
    <dbReference type="NCBI Taxonomy" id="2898453"/>
    <lineage>
        <taxon>Eukaryota</taxon>
        <taxon>Fungi</taxon>
        <taxon>Dikarya</taxon>
        <taxon>Ascomycota</taxon>
        <taxon>Pezizomycotina</taxon>
        <taxon>Sordariomycetes</taxon>
        <taxon>Sordariomycetidae</taxon>
        <taxon>Diaporthales</taxon>
        <taxon>Cytosporaceae</taxon>
        <taxon>Cytospora</taxon>
    </lineage>
</organism>
<dbReference type="Gene3D" id="2.60.120.700">
    <property type="entry name" value="Peptidase G1"/>
    <property type="match status" value="1"/>
</dbReference>
<dbReference type="CDD" id="cd13426">
    <property type="entry name" value="Peptidase_G1"/>
    <property type="match status" value="1"/>
</dbReference>
<dbReference type="PANTHER" id="PTHR37536:SF1">
    <property type="entry name" value="ASPERGILLOPEPSIN, PUTAITVE (AFU_ORTHOLOGUE AFUA_7G01200)"/>
    <property type="match status" value="1"/>
</dbReference>
<feature type="chain" id="PRO_5042959595" evidence="3">
    <location>
        <begin position="16"/>
        <end position="282"/>
    </location>
</feature>
<evidence type="ECO:0000313" key="4">
    <source>
        <dbReference type="EMBL" id="KAK7741982.1"/>
    </source>
</evidence>
<evidence type="ECO:0000256" key="2">
    <source>
        <dbReference type="PIRSR" id="PIRSR600250-51"/>
    </source>
</evidence>
<name>A0AAN9YFB1_9PEZI</name>
<protein>
    <submittedName>
        <fullName evidence="4">Aspergillopepsin-2</fullName>
    </submittedName>
</protein>
<evidence type="ECO:0000256" key="3">
    <source>
        <dbReference type="SAM" id="SignalP"/>
    </source>
</evidence>
<dbReference type="Pfam" id="PF01828">
    <property type="entry name" value="Peptidase_A4"/>
    <property type="match status" value="1"/>
</dbReference>
<keyword evidence="2" id="KW-1015">Disulfide bond</keyword>
<sequence length="282" mass="29866">MKFANVLLLAEAAMAARLTQRRRESHAKRALARKSHPKIASDRPATVINSTNVEYSENWAGAVIISEDITEVTATITVPSVSAPSDDDSGFGGDDEYCASAWVGIDGDTCETAILQTGVDFCYSDGEVSYDAWYEWYPDYAYDFDLDVSEGDVLTFTVTATSSTGGTAVIENQTTGDTVTQDFSNESDGSLCQTNAEWIVEDFEEDDSLVAFADFGTVTFSDATATASGSTLNPEDATTMDIEQDDEVLTSVSVSSDTVVVTYTSDSSSSGSGSGGSGFGGF</sequence>
<dbReference type="InterPro" id="IPR038656">
    <property type="entry name" value="Peptidase_G1_sf"/>
</dbReference>
<dbReference type="PRINTS" id="PR00977">
    <property type="entry name" value="SCYTLDPTASE"/>
</dbReference>
<dbReference type="EMBL" id="JAJSPL020000016">
    <property type="protein sequence ID" value="KAK7741982.1"/>
    <property type="molecule type" value="Genomic_DNA"/>
</dbReference>
<dbReference type="InterPro" id="IPR000250">
    <property type="entry name" value="Peptidase_G1"/>
</dbReference>
<dbReference type="GO" id="GO:0006508">
    <property type="term" value="P:proteolysis"/>
    <property type="evidence" value="ECO:0007669"/>
    <property type="project" value="InterPro"/>
</dbReference>
<accession>A0AAN9YFB1</accession>